<dbReference type="AlphaFoldDB" id="A0A830GGS4"/>
<name>A0A830GGS4_9EURY</name>
<reference evidence="3" key="1">
    <citation type="journal article" date="2014" name="Int. J. Syst. Evol. Microbiol.">
        <title>Complete genome sequence of Corynebacterium casei LMG S-19264T (=DSM 44701T), isolated from a smear-ripened cheese.</title>
        <authorList>
            <consortium name="US DOE Joint Genome Institute (JGI-PGF)"/>
            <person name="Walter F."/>
            <person name="Albersmeier A."/>
            <person name="Kalinowski J."/>
            <person name="Ruckert C."/>
        </authorList>
    </citation>
    <scope>NUCLEOTIDE SEQUENCE</scope>
    <source>
        <strain evidence="3">JCM 17820</strain>
    </source>
</reference>
<keyword evidence="1" id="KW-0812">Transmembrane</keyword>
<dbReference type="RefSeq" id="WP_188994052.1">
    <property type="nucleotide sequence ID" value="NZ_BMOU01000001.1"/>
</dbReference>
<feature type="transmembrane region" description="Helical" evidence="1">
    <location>
        <begin position="125"/>
        <end position="145"/>
    </location>
</feature>
<feature type="domain" description="DUF7313" evidence="2">
    <location>
        <begin position="4"/>
        <end position="153"/>
    </location>
</feature>
<protein>
    <recommendedName>
        <fullName evidence="2">DUF7313 domain-containing protein</fullName>
    </recommendedName>
</protein>
<keyword evidence="4" id="KW-1185">Reference proteome</keyword>
<proteinExistence type="predicted"/>
<accession>A0A830GGS4</accession>
<keyword evidence="1" id="KW-1133">Transmembrane helix</keyword>
<feature type="transmembrane region" description="Helical" evidence="1">
    <location>
        <begin position="87"/>
        <end position="104"/>
    </location>
</feature>
<organism evidence="3 4">
    <name type="scientific">Haloarcula pellucida</name>
    <dbReference type="NCBI Taxonomy" id="1427151"/>
    <lineage>
        <taxon>Archaea</taxon>
        <taxon>Methanobacteriati</taxon>
        <taxon>Methanobacteriota</taxon>
        <taxon>Stenosarchaea group</taxon>
        <taxon>Halobacteria</taxon>
        <taxon>Halobacteriales</taxon>
        <taxon>Haloarculaceae</taxon>
        <taxon>Haloarcula</taxon>
    </lineage>
</organism>
<keyword evidence="1" id="KW-0472">Membrane</keyword>
<evidence type="ECO:0000313" key="3">
    <source>
        <dbReference type="EMBL" id="GGN86326.1"/>
    </source>
</evidence>
<evidence type="ECO:0000259" key="2">
    <source>
        <dbReference type="Pfam" id="PF23995"/>
    </source>
</evidence>
<dbReference type="Proteomes" id="UP000605784">
    <property type="component" value="Unassembled WGS sequence"/>
</dbReference>
<evidence type="ECO:0000313" key="4">
    <source>
        <dbReference type="Proteomes" id="UP000605784"/>
    </source>
</evidence>
<dbReference type="Pfam" id="PF23995">
    <property type="entry name" value="DUF7313"/>
    <property type="match status" value="1"/>
</dbReference>
<gene>
    <name evidence="3" type="ORF">GCM10009030_03910</name>
</gene>
<evidence type="ECO:0000256" key="1">
    <source>
        <dbReference type="SAM" id="Phobius"/>
    </source>
</evidence>
<sequence>MQPSVTLFGPLDTIMGTTGPGGVLLVEYVLLALVVANFGTRMLAHRRYTAQYDDGGAEAISRHPVHVVSNVLLVVTSFYYLTLAHHGGMVLSVLVLGMVITDFFEFESRKVEARRDLTLERPKGALVAAMVVFLYAGYQSLFWVIKGPWSAIV</sequence>
<dbReference type="InterPro" id="IPR055737">
    <property type="entry name" value="DUF7313"/>
</dbReference>
<feature type="transmembrane region" description="Helical" evidence="1">
    <location>
        <begin position="20"/>
        <end position="44"/>
    </location>
</feature>
<reference evidence="3" key="2">
    <citation type="submission" date="2020-09" db="EMBL/GenBank/DDBJ databases">
        <authorList>
            <person name="Sun Q."/>
            <person name="Ohkuma M."/>
        </authorList>
    </citation>
    <scope>NUCLEOTIDE SEQUENCE</scope>
    <source>
        <strain evidence="3">JCM 17820</strain>
    </source>
</reference>
<dbReference type="EMBL" id="BMOU01000001">
    <property type="protein sequence ID" value="GGN86326.1"/>
    <property type="molecule type" value="Genomic_DNA"/>
</dbReference>
<comment type="caution">
    <text evidence="3">The sequence shown here is derived from an EMBL/GenBank/DDBJ whole genome shotgun (WGS) entry which is preliminary data.</text>
</comment>